<sequence>PLVSGSAGEDPLVVANPPVVVGNTGETPGAVISPVVEGNAGEVDLCSNIEQTQITVPVGYVANGDGTCTQESTNNGGSGVTDLCSNIADVQATIPSGYVGNADGTCTESVVAVVD</sequence>
<feature type="non-terminal residue" evidence="1">
    <location>
        <position position="1"/>
    </location>
</feature>
<comment type="caution">
    <text evidence="1">The sequence shown here is derived from an EMBL/GenBank/DDBJ whole genome shotgun (WGS) entry which is preliminary data.</text>
</comment>
<reference evidence="1 2" key="1">
    <citation type="submission" date="2017-09" db="EMBL/GenBank/DDBJ databases">
        <title>Depth-based differentiation of microbial function through sediment-hosted aquifers and enrichment of novel symbionts in the deep terrestrial subsurface.</title>
        <authorList>
            <person name="Probst A.J."/>
            <person name="Ladd B."/>
            <person name="Jarett J.K."/>
            <person name="Geller-Mcgrath D.E."/>
            <person name="Sieber C.M."/>
            <person name="Emerson J.B."/>
            <person name="Anantharaman K."/>
            <person name="Thomas B.C."/>
            <person name="Malmstrom R."/>
            <person name="Stieglmeier M."/>
            <person name="Klingl A."/>
            <person name="Woyke T."/>
            <person name="Ryan C.M."/>
            <person name="Banfield J.F."/>
        </authorList>
    </citation>
    <scope>NUCLEOTIDE SEQUENCE [LARGE SCALE GENOMIC DNA]</scope>
    <source>
        <strain evidence="1">CG11_big_fil_rev_8_21_14_0_20_46_11</strain>
    </source>
</reference>
<name>A0A2H0KD51_9BACT</name>
<organism evidence="1 2">
    <name type="scientific">Candidatus Taylorbacteria bacterium CG11_big_fil_rev_8_21_14_0_20_46_11</name>
    <dbReference type="NCBI Taxonomy" id="1975025"/>
    <lineage>
        <taxon>Bacteria</taxon>
        <taxon>Candidatus Tayloriibacteriota</taxon>
    </lineage>
</organism>
<protein>
    <submittedName>
        <fullName evidence="1">Uncharacterized protein</fullName>
    </submittedName>
</protein>
<dbReference type="Proteomes" id="UP000229342">
    <property type="component" value="Unassembled WGS sequence"/>
</dbReference>
<gene>
    <name evidence="1" type="ORF">COV91_00045</name>
</gene>
<evidence type="ECO:0000313" key="2">
    <source>
        <dbReference type="Proteomes" id="UP000229342"/>
    </source>
</evidence>
<proteinExistence type="predicted"/>
<feature type="non-terminal residue" evidence="1">
    <location>
        <position position="115"/>
    </location>
</feature>
<dbReference type="EMBL" id="PCVG01000002">
    <property type="protein sequence ID" value="PIQ69198.1"/>
    <property type="molecule type" value="Genomic_DNA"/>
</dbReference>
<evidence type="ECO:0000313" key="1">
    <source>
        <dbReference type="EMBL" id="PIQ69198.1"/>
    </source>
</evidence>
<dbReference type="AlphaFoldDB" id="A0A2H0KD51"/>
<accession>A0A2H0KD51</accession>